<evidence type="ECO:0000313" key="2">
    <source>
        <dbReference type="Proteomes" id="UP001470023"/>
    </source>
</evidence>
<protein>
    <submittedName>
        <fullName evidence="1">NADH oxidase</fullName>
    </submittedName>
</protein>
<name>A0ABV1U3C7_9ACTN</name>
<gene>
    <name evidence="1" type="ORF">ABT272_10760</name>
</gene>
<evidence type="ECO:0000313" key="1">
    <source>
        <dbReference type="EMBL" id="MER6428216.1"/>
    </source>
</evidence>
<organism evidence="1 2">
    <name type="scientific">Streptomyces sp. 900105245</name>
    <dbReference type="NCBI Taxonomy" id="3154379"/>
    <lineage>
        <taxon>Bacteria</taxon>
        <taxon>Bacillati</taxon>
        <taxon>Actinomycetota</taxon>
        <taxon>Actinomycetes</taxon>
        <taxon>Kitasatosporales</taxon>
        <taxon>Streptomycetaceae</taxon>
        <taxon>Streptomyces</taxon>
    </lineage>
</organism>
<dbReference type="RefSeq" id="WP_073891908.1">
    <property type="nucleotide sequence ID" value="NZ_JBEOZW010000120.1"/>
</dbReference>
<dbReference type="EMBL" id="JBEPAZ010000006">
    <property type="protein sequence ID" value="MER6428216.1"/>
    <property type="molecule type" value="Genomic_DNA"/>
</dbReference>
<reference evidence="1 2" key="1">
    <citation type="submission" date="2024-06" db="EMBL/GenBank/DDBJ databases">
        <title>The Natural Products Discovery Center: Release of the First 8490 Sequenced Strains for Exploring Actinobacteria Biosynthetic Diversity.</title>
        <authorList>
            <person name="Kalkreuter E."/>
            <person name="Kautsar S.A."/>
            <person name="Yang D."/>
            <person name="Bader C.D."/>
            <person name="Teijaro C.N."/>
            <person name="Fluegel L."/>
            <person name="Davis C.M."/>
            <person name="Simpson J.R."/>
            <person name="Lauterbach L."/>
            <person name="Steele A.D."/>
            <person name="Gui C."/>
            <person name="Meng S."/>
            <person name="Li G."/>
            <person name="Viehrig K."/>
            <person name="Ye F."/>
            <person name="Su P."/>
            <person name="Kiefer A.F."/>
            <person name="Nichols A."/>
            <person name="Cepeda A.J."/>
            <person name="Yan W."/>
            <person name="Fan B."/>
            <person name="Jiang Y."/>
            <person name="Adhikari A."/>
            <person name="Zheng C.-J."/>
            <person name="Schuster L."/>
            <person name="Cowan T.M."/>
            <person name="Smanski M.J."/>
            <person name="Chevrette M.G."/>
            <person name="De Carvalho L.P.S."/>
            <person name="Shen B."/>
        </authorList>
    </citation>
    <scope>NUCLEOTIDE SEQUENCE [LARGE SCALE GENOMIC DNA]</scope>
    <source>
        <strain evidence="1 2">NPDC001166</strain>
    </source>
</reference>
<sequence length="231" mass="24724">MSRVVGSRAVHLWSLHEDVVVEEDATGQGLVLRSRFGTERISRPDPLVREALRRMELGPVLLANVVPRASAAAEDATESAAAEDATDDATDDVTEGAYLVLLPVLDRLSHLIVRTLSWEDLRGPLLSVVSTSRDAPFAPVTLSARRLIRLIGDVSLTLEKAGFALARGTSPHRVQLHRPEAVWVVGLLAWPATPSDASSVLPLPPEVTQAVLSYLAAAGMTEDCGEPVPHG</sequence>
<comment type="caution">
    <text evidence="1">The sequence shown here is derived from an EMBL/GenBank/DDBJ whole genome shotgun (WGS) entry which is preliminary data.</text>
</comment>
<proteinExistence type="predicted"/>
<dbReference type="Proteomes" id="UP001470023">
    <property type="component" value="Unassembled WGS sequence"/>
</dbReference>
<keyword evidence="2" id="KW-1185">Reference proteome</keyword>
<accession>A0ABV1U3C7</accession>